<evidence type="ECO:0000256" key="3">
    <source>
        <dbReference type="ARBA" id="ARBA00023125"/>
    </source>
</evidence>
<name>A0A699SR62_TANCI</name>
<dbReference type="AlphaFoldDB" id="A0A699SR62"/>
<dbReference type="GO" id="GO:0003700">
    <property type="term" value="F:DNA-binding transcription factor activity"/>
    <property type="evidence" value="ECO:0007669"/>
    <property type="project" value="InterPro"/>
</dbReference>
<dbReference type="GO" id="GO:0043565">
    <property type="term" value="F:sequence-specific DNA binding"/>
    <property type="evidence" value="ECO:0007669"/>
    <property type="project" value="InterPro"/>
</dbReference>
<evidence type="ECO:0000313" key="7">
    <source>
        <dbReference type="EMBL" id="GFC99477.1"/>
    </source>
</evidence>
<dbReference type="SMART" id="SM00774">
    <property type="entry name" value="WRKY"/>
    <property type="match status" value="1"/>
</dbReference>
<dbReference type="InterPro" id="IPR036576">
    <property type="entry name" value="WRKY_dom_sf"/>
</dbReference>
<evidence type="ECO:0000256" key="5">
    <source>
        <dbReference type="ARBA" id="ARBA00023242"/>
    </source>
</evidence>
<dbReference type="SUPFAM" id="SSF118290">
    <property type="entry name" value="WRKY DNA-binding domain"/>
    <property type="match status" value="1"/>
</dbReference>
<proteinExistence type="predicted"/>
<dbReference type="Pfam" id="PF03106">
    <property type="entry name" value="WRKY"/>
    <property type="match status" value="1"/>
</dbReference>
<dbReference type="EMBL" id="BKCJ011178704">
    <property type="protein sequence ID" value="GFC99477.1"/>
    <property type="molecule type" value="Genomic_DNA"/>
</dbReference>
<evidence type="ECO:0000256" key="4">
    <source>
        <dbReference type="ARBA" id="ARBA00023163"/>
    </source>
</evidence>
<evidence type="ECO:0000259" key="6">
    <source>
        <dbReference type="PROSITE" id="PS50811"/>
    </source>
</evidence>
<dbReference type="InterPro" id="IPR003657">
    <property type="entry name" value="WRKY_dom"/>
</dbReference>
<reference evidence="7" key="1">
    <citation type="journal article" date="2019" name="Sci. Rep.">
        <title>Draft genome of Tanacetum cinerariifolium, the natural source of mosquito coil.</title>
        <authorList>
            <person name="Yamashiro T."/>
            <person name="Shiraishi A."/>
            <person name="Satake H."/>
            <person name="Nakayama K."/>
        </authorList>
    </citation>
    <scope>NUCLEOTIDE SEQUENCE</scope>
</reference>
<feature type="non-terminal residue" evidence="7">
    <location>
        <position position="1"/>
    </location>
</feature>
<keyword evidence="5" id="KW-0539">Nucleus</keyword>
<comment type="caution">
    <text evidence="7">The sequence shown here is derived from an EMBL/GenBank/DDBJ whole genome shotgun (WGS) entry which is preliminary data.</text>
</comment>
<keyword evidence="4" id="KW-0804">Transcription</keyword>
<organism evidence="7">
    <name type="scientific">Tanacetum cinerariifolium</name>
    <name type="common">Dalmatian daisy</name>
    <name type="synonym">Chrysanthemum cinerariifolium</name>
    <dbReference type="NCBI Taxonomy" id="118510"/>
    <lineage>
        <taxon>Eukaryota</taxon>
        <taxon>Viridiplantae</taxon>
        <taxon>Streptophyta</taxon>
        <taxon>Embryophyta</taxon>
        <taxon>Tracheophyta</taxon>
        <taxon>Spermatophyta</taxon>
        <taxon>Magnoliopsida</taxon>
        <taxon>eudicotyledons</taxon>
        <taxon>Gunneridae</taxon>
        <taxon>Pentapetalae</taxon>
        <taxon>asterids</taxon>
        <taxon>campanulids</taxon>
        <taxon>Asterales</taxon>
        <taxon>Asteraceae</taxon>
        <taxon>Asteroideae</taxon>
        <taxon>Anthemideae</taxon>
        <taxon>Anthemidinae</taxon>
        <taxon>Tanacetum</taxon>
    </lineage>
</organism>
<dbReference type="PROSITE" id="PS50811">
    <property type="entry name" value="WRKY"/>
    <property type="match status" value="1"/>
</dbReference>
<evidence type="ECO:0000256" key="2">
    <source>
        <dbReference type="ARBA" id="ARBA00023015"/>
    </source>
</evidence>
<dbReference type="InterPro" id="IPR044810">
    <property type="entry name" value="WRKY_plant"/>
</dbReference>
<dbReference type="GO" id="GO:0005634">
    <property type="term" value="C:nucleus"/>
    <property type="evidence" value="ECO:0007669"/>
    <property type="project" value="UniProtKB-SubCell"/>
</dbReference>
<keyword evidence="3" id="KW-0238">DNA-binding</keyword>
<feature type="domain" description="WRKY" evidence="6">
    <location>
        <begin position="35"/>
        <end position="77"/>
    </location>
</feature>
<dbReference type="PANTHER" id="PTHR31221">
    <property type="entry name" value="WRKY TRANSCRIPTION FACTOR PROTEIN 1-RELATED"/>
    <property type="match status" value="1"/>
</dbReference>
<accession>A0A699SR62</accession>
<comment type="subcellular location">
    <subcellularLocation>
        <location evidence="1">Nucleus</location>
    </subcellularLocation>
</comment>
<protein>
    <submittedName>
        <fullName evidence="7">Probable WRKY transcription factor 20</fullName>
    </submittedName>
</protein>
<sequence>CEYVRNGDSFVRVGFLTLDETNGPGKLKDPGPAMQVDKLADDGYNWRKYGKELVKGSEHPRSYCKCTHPNCEVKKIF</sequence>
<evidence type="ECO:0000256" key="1">
    <source>
        <dbReference type="ARBA" id="ARBA00004123"/>
    </source>
</evidence>
<keyword evidence="2" id="KW-0805">Transcription regulation</keyword>
<gene>
    <name evidence="7" type="ORF">Tci_871447</name>
</gene>
<dbReference type="Gene3D" id="2.20.25.80">
    <property type="entry name" value="WRKY domain"/>
    <property type="match status" value="1"/>
</dbReference>
<dbReference type="PANTHER" id="PTHR31221:SF360">
    <property type="entry name" value="WRKY DOMAIN-CONTAINING PROTEIN"/>
    <property type="match status" value="1"/>
</dbReference>